<reference evidence="2 3" key="2">
    <citation type="journal article" date="2011" name="ISME J.">
        <title>RNA-seq reveals cooperative metabolic interactions between two termite-gut spirochete species in co-culture.</title>
        <authorList>
            <person name="Rosenthal A.Z."/>
            <person name="Matson E.G."/>
            <person name="Eldar A."/>
            <person name="Leadbetter J.R."/>
        </authorList>
    </citation>
    <scope>NUCLEOTIDE SEQUENCE [LARGE SCALE GENOMIC DNA]</scope>
    <source>
        <strain evidence="3">ATCC BAA-888 / DSM 13862 / ZAS-9</strain>
    </source>
</reference>
<accession>F5YEM5</accession>
<feature type="transmembrane region" description="Helical" evidence="1">
    <location>
        <begin position="26"/>
        <end position="44"/>
    </location>
</feature>
<keyword evidence="1" id="KW-0472">Membrane</keyword>
<keyword evidence="1" id="KW-1133">Transmembrane helix</keyword>
<name>F5YEM5_LEAAZ</name>
<dbReference type="Proteomes" id="UP000009222">
    <property type="component" value="Chromosome"/>
</dbReference>
<evidence type="ECO:0000256" key="1">
    <source>
        <dbReference type="SAM" id="Phobius"/>
    </source>
</evidence>
<protein>
    <submittedName>
        <fullName evidence="2">Uncharacterized protein</fullName>
    </submittedName>
</protein>
<dbReference type="AlphaFoldDB" id="F5YEM5"/>
<reference evidence="3" key="1">
    <citation type="submission" date="2009-12" db="EMBL/GenBank/DDBJ databases">
        <title>Complete sequence of Treponema azotonutricium strain ZAS-9.</title>
        <authorList>
            <person name="Tetu S.G."/>
            <person name="Matson E."/>
            <person name="Ren Q."/>
            <person name="Seshadri R."/>
            <person name="Elbourne L."/>
            <person name="Hassan K.A."/>
            <person name="Durkin A."/>
            <person name="Radune D."/>
            <person name="Mohamoud Y."/>
            <person name="Shay R."/>
            <person name="Jin S."/>
            <person name="Zhang X."/>
            <person name="Lucey K."/>
            <person name="Ballor N.R."/>
            <person name="Ottesen E."/>
            <person name="Rosenthal R."/>
            <person name="Allen A."/>
            <person name="Leadbetter J.R."/>
            <person name="Paulsen I.T."/>
        </authorList>
    </citation>
    <scope>NUCLEOTIDE SEQUENCE [LARGE SCALE GENOMIC DNA]</scope>
    <source>
        <strain evidence="3">ATCC BAA-888 / DSM 13862 / ZAS-9</strain>
    </source>
</reference>
<dbReference type="KEGG" id="taz:TREAZ_1485"/>
<sequence length="45" mass="5478">MVNPFGIGSYREGINWPLEQLWNRSYVIFHYFSIFFTFPLTKLFT</sequence>
<evidence type="ECO:0000313" key="3">
    <source>
        <dbReference type="Proteomes" id="UP000009222"/>
    </source>
</evidence>
<dbReference type="InParanoid" id="F5YEM5"/>
<keyword evidence="3" id="KW-1185">Reference proteome</keyword>
<dbReference type="HOGENOM" id="CLU_3206529_0_0_12"/>
<evidence type="ECO:0000313" key="2">
    <source>
        <dbReference type="EMBL" id="AEF80204.1"/>
    </source>
</evidence>
<gene>
    <name evidence="2" type="ordered locus">TREAZ_1485</name>
</gene>
<dbReference type="STRING" id="545695.TREAZ_1485"/>
<organism evidence="2 3">
    <name type="scientific">Leadbettera azotonutricia (strain ATCC BAA-888 / DSM 13862 / ZAS-9)</name>
    <name type="common">Treponema azotonutricium</name>
    <dbReference type="NCBI Taxonomy" id="545695"/>
    <lineage>
        <taxon>Bacteria</taxon>
        <taxon>Pseudomonadati</taxon>
        <taxon>Spirochaetota</taxon>
        <taxon>Spirochaetia</taxon>
        <taxon>Spirochaetales</taxon>
        <taxon>Breznakiellaceae</taxon>
        <taxon>Leadbettera</taxon>
    </lineage>
</organism>
<proteinExistence type="predicted"/>
<keyword evidence="1" id="KW-0812">Transmembrane</keyword>
<dbReference type="EMBL" id="CP001841">
    <property type="protein sequence ID" value="AEF80204.1"/>
    <property type="molecule type" value="Genomic_DNA"/>
</dbReference>